<keyword evidence="1" id="KW-0812">Transmembrane</keyword>
<dbReference type="PANTHER" id="PTHR40076">
    <property type="entry name" value="MEMBRANE PROTEIN-RELATED"/>
    <property type="match status" value="1"/>
</dbReference>
<dbReference type="PANTHER" id="PTHR40076:SF1">
    <property type="entry name" value="MEMBRANE PROTEIN"/>
    <property type="match status" value="1"/>
</dbReference>
<feature type="transmembrane region" description="Helical" evidence="1">
    <location>
        <begin position="189"/>
        <end position="209"/>
    </location>
</feature>
<organism evidence="2 3">
    <name type="scientific">Kaistella treverensis</name>
    <dbReference type="NCBI Taxonomy" id="631455"/>
    <lineage>
        <taxon>Bacteria</taxon>
        <taxon>Pseudomonadati</taxon>
        <taxon>Bacteroidota</taxon>
        <taxon>Flavobacteriia</taxon>
        <taxon>Flavobacteriales</taxon>
        <taxon>Weeksellaceae</taxon>
        <taxon>Chryseobacterium group</taxon>
        <taxon>Kaistella</taxon>
    </lineage>
</organism>
<evidence type="ECO:0000313" key="3">
    <source>
        <dbReference type="Proteomes" id="UP000242560"/>
    </source>
</evidence>
<feature type="transmembrane region" description="Helical" evidence="1">
    <location>
        <begin position="215"/>
        <end position="232"/>
    </location>
</feature>
<feature type="transmembrane region" description="Helical" evidence="1">
    <location>
        <begin position="31"/>
        <end position="52"/>
    </location>
</feature>
<dbReference type="AlphaFoldDB" id="A0A1I3M2X7"/>
<reference evidence="3" key="1">
    <citation type="submission" date="2016-10" db="EMBL/GenBank/DDBJ databases">
        <authorList>
            <person name="Varghese N."/>
            <person name="Submissions S."/>
        </authorList>
    </citation>
    <scope>NUCLEOTIDE SEQUENCE [LARGE SCALE GENOMIC DNA]</scope>
    <source>
        <strain evidence="3">DSM 22251</strain>
    </source>
</reference>
<gene>
    <name evidence="2" type="ORF">SAMN05421638_1497</name>
</gene>
<keyword evidence="1" id="KW-1133">Transmembrane helix</keyword>
<dbReference type="Proteomes" id="UP000242560">
    <property type="component" value="Unassembled WGS sequence"/>
</dbReference>
<proteinExistence type="predicted"/>
<evidence type="ECO:0008006" key="4">
    <source>
        <dbReference type="Google" id="ProtNLM"/>
    </source>
</evidence>
<keyword evidence="1" id="KW-0472">Membrane</keyword>
<name>A0A1I3M2X7_9FLAO</name>
<feature type="transmembrane region" description="Helical" evidence="1">
    <location>
        <begin position="150"/>
        <end position="169"/>
    </location>
</feature>
<dbReference type="InterPro" id="IPR010380">
    <property type="entry name" value="DUF975"/>
</dbReference>
<dbReference type="RefSeq" id="WP_089819772.1">
    <property type="nucleotide sequence ID" value="NZ_FORQ01000002.1"/>
</dbReference>
<protein>
    <recommendedName>
        <fullName evidence="4">Beta-carotene 15,15'-monooxygenase</fullName>
    </recommendedName>
</protein>
<dbReference type="EMBL" id="FORQ01000002">
    <property type="protein sequence ID" value="SFI91364.1"/>
    <property type="molecule type" value="Genomic_DNA"/>
</dbReference>
<evidence type="ECO:0000256" key="1">
    <source>
        <dbReference type="SAM" id="Phobius"/>
    </source>
</evidence>
<accession>A0A1I3M2X7</accession>
<evidence type="ECO:0000313" key="2">
    <source>
        <dbReference type="EMBL" id="SFI91364.1"/>
    </source>
</evidence>
<keyword evidence="3" id="KW-1185">Reference proteome</keyword>
<feature type="transmembrane region" description="Helical" evidence="1">
    <location>
        <begin position="127"/>
        <end position="144"/>
    </location>
</feature>
<feature type="transmembrane region" description="Helical" evidence="1">
    <location>
        <begin position="84"/>
        <end position="106"/>
    </location>
</feature>
<sequence length="243" mass="27202">METFQDFKQSNGPERSAGAIIAHAFDIYKGIFLYAIGAFLLMFLISFLIQPISGFQSEELLEEIQNSPETLSENMWSIPGIRTYYGLSGLVTLLLAPFYVGIIYLANKYNLNERLDFSDIFIGFKQNFLNIVLYTLVMSIALGISFAMCFVPGLFVLPFFMLGYPILLFENASFSDALKKSFNIAKENYGVFLGTSLLGLLVSICGVFLCGIGIIFTMPIFLVVMYSLYVAFCGRPRPIITKD</sequence>